<evidence type="ECO:0000313" key="2">
    <source>
        <dbReference type="Proteomes" id="UP000011971"/>
    </source>
</evidence>
<organism evidence="1 2">
    <name type="scientific">Brucella intermedia M86</name>
    <dbReference type="NCBI Taxonomy" id="1234597"/>
    <lineage>
        <taxon>Bacteria</taxon>
        <taxon>Pseudomonadati</taxon>
        <taxon>Pseudomonadota</taxon>
        <taxon>Alphaproteobacteria</taxon>
        <taxon>Hyphomicrobiales</taxon>
        <taxon>Brucellaceae</taxon>
        <taxon>Brucella/Ochrobactrum group</taxon>
        <taxon>Brucella</taxon>
    </lineage>
</organism>
<dbReference type="Proteomes" id="UP000011971">
    <property type="component" value="Unassembled WGS sequence"/>
</dbReference>
<gene>
    <name evidence="1" type="ORF">D584_22801</name>
</gene>
<reference evidence="1 2" key="1">
    <citation type="journal article" date="2013" name="Gut Pathog.">
        <title>Draft genome of Ochrobactrum intermedium strain M86 isolated from non-ulcer dyspeptic individual from India.</title>
        <authorList>
            <person name="Kulkarni G."/>
            <person name="Dhotre D."/>
            <person name="Dharne M."/>
            <person name="Shetty S."/>
            <person name="Chowdhury S."/>
            <person name="Misra V."/>
            <person name="Misra S."/>
            <person name="Patole M."/>
            <person name="Shouche Y."/>
        </authorList>
    </citation>
    <scope>NUCLEOTIDE SEQUENCE [LARGE SCALE GENOMIC DNA]</scope>
    <source>
        <strain evidence="1 2">M86</strain>
    </source>
</reference>
<protein>
    <submittedName>
        <fullName evidence="1">Uncharacterized protein</fullName>
    </submittedName>
</protein>
<name>M5JK70_9HYPH</name>
<accession>M5JK70</accession>
<dbReference type="AlphaFoldDB" id="M5JK70"/>
<comment type="caution">
    <text evidence="1">The sequence shown here is derived from an EMBL/GenBank/DDBJ whole genome shotgun (WGS) entry which is preliminary data.</text>
</comment>
<proteinExistence type="predicted"/>
<dbReference type="EMBL" id="AOGE01000073">
    <property type="protein sequence ID" value="ELT46865.1"/>
    <property type="molecule type" value="Genomic_DNA"/>
</dbReference>
<dbReference type="PATRIC" id="fig|1234597.4.peg.4695"/>
<evidence type="ECO:0000313" key="1">
    <source>
        <dbReference type="EMBL" id="ELT46865.1"/>
    </source>
</evidence>
<dbReference type="RefSeq" id="WP_006473043.1">
    <property type="nucleotide sequence ID" value="NZ_AOGE01000073.1"/>
</dbReference>
<dbReference type="OrthoDB" id="8450189at2"/>
<sequence length="224" mass="24807">MNMIQYQTPATINPANAQLPATYQNAKSALSECVQIDECVSWADKAAALASYAKQANDDEMMKMATRIRDRAIRRAGELLKQIEPGQGARDGKREVGARPPLRQEVAAQAGMSPHQAKQAVRVANVPQEDFEKQVESANPPTVTKLAEQGKKAAPRPVIDLKGRDPKEFNRSMHFVQALEGYQREVEAMALDTILPVLIDSERERVRKAIAAIDATHDRIITRI</sequence>